<dbReference type="InterPro" id="IPR016169">
    <property type="entry name" value="FAD-bd_PCMH_sub2"/>
</dbReference>
<comment type="caution">
    <text evidence="5">The sequence shown here is derived from an EMBL/GenBank/DDBJ whole genome shotgun (WGS) entry which is preliminary data.</text>
</comment>
<dbReference type="InterPro" id="IPR036318">
    <property type="entry name" value="FAD-bd_PCMH-like_sf"/>
</dbReference>
<dbReference type="InterPro" id="IPR005107">
    <property type="entry name" value="CO_DH_flav_C"/>
</dbReference>
<dbReference type="Proteomes" id="UP000246145">
    <property type="component" value="Unassembled WGS sequence"/>
</dbReference>
<dbReference type="Gene3D" id="3.30.43.10">
    <property type="entry name" value="Uridine Diphospho-n-acetylenolpyruvylglucosamine Reductase, domain 2"/>
    <property type="match status" value="1"/>
</dbReference>
<evidence type="ECO:0000259" key="4">
    <source>
        <dbReference type="PROSITE" id="PS51387"/>
    </source>
</evidence>
<reference evidence="5 6" key="1">
    <citation type="submission" date="2018-04" db="EMBL/GenBank/DDBJ databases">
        <title>Genomic Encyclopedia of Type Strains, Phase IV (KMG-IV): sequencing the most valuable type-strain genomes for metagenomic binning, comparative biology and taxonomic classification.</title>
        <authorList>
            <person name="Goeker M."/>
        </authorList>
    </citation>
    <scope>NUCLEOTIDE SEQUENCE [LARGE SCALE GENOMIC DNA]</scope>
    <source>
        <strain evidence="5 6">DSM 10065</strain>
    </source>
</reference>
<protein>
    <submittedName>
        <fullName evidence="5">Carbon-monoxide dehydrogenase medium subunit</fullName>
    </submittedName>
</protein>
<dbReference type="RefSeq" id="WP_116517127.1">
    <property type="nucleotide sequence ID" value="NZ_JACCEX010000001.1"/>
</dbReference>
<dbReference type="InterPro" id="IPR016167">
    <property type="entry name" value="FAD-bd_PCMH_sub1"/>
</dbReference>
<dbReference type="GO" id="GO:0016491">
    <property type="term" value="F:oxidoreductase activity"/>
    <property type="evidence" value="ECO:0007669"/>
    <property type="project" value="UniProtKB-KW"/>
</dbReference>
<dbReference type="PANTHER" id="PTHR42659">
    <property type="entry name" value="XANTHINE DEHYDROGENASE SUBUNIT C-RELATED"/>
    <property type="match status" value="1"/>
</dbReference>
<organism evidence="5 6">
    <name type="scientific">Pusillimonas noertemannii</name>
    <dbReference type="NCBI Taxonomy" id="305977"/>
    <lineage>
        <taxon>Bacteria</taxon>
        <taxon>Pseudomonadati</taxon>
        <taxon>Pseudomonadota</taxon>
        <taxon>Betaproteobacteria</taxon>
        <taxon>Burkholderiales</taxon>
        <taxon>Alcaligenaceae</taxon>
        <taxon>Pusillimonas</taxon>
    </lineage>
</organism>
<accession>A0A2U1CPT3</accession>
<dbReference type="EMBL" id="QEKO01000001">
    <property type="protein sequence ID" value="PVY67821.1"/>
    <property type="molecule type" value="Genomic_DNA"/>
</dbReference>
<dbReference type="Pfam" id="PF03450">
    <property type="entry name" value="CO_deh_flav_C"/>
    <property type="match status" value="1"/>
</dbReference>
<dbReference type="GO" id="GO:0071949">
    <property type="term" value="F:FAD binding"/>
    <property type="evidence" value="ECO:0007669"/>
    <property type="project" value="InterPro"/>
</dbReference>
<keyword evidence="2" id="KW-0274">FAD</keyword>
<sequence length="291" mass="31237">MKAPDFQYCCPQTIDEVCELLQSHGSDARILAGGQSLVPAMNLRLSSAELLIDINRVEALEGISLSEDGTYVRVGALARHAQVAASALIAKHVPLVHNAMKYVAHPAIRNRGTCCGSLALADPSAEMPACAVTLNATLVLQSKQDGVREVPAREFFFGLYDTARRDDEILIEVRWPCRTAGSLSGFDELSRRHGDFAMVGIAVQGRMASGLIDDLSLVTFGTGPVPRLSARAGELAQGQRPTPQLAQELAVAAAGELDPDEVAEIEIRRYQATALARRVLSKMFQEADDAG</sequence>
<dbReference type="InterPro" id="IPR016166">
    <property type="entry name" value="FAD-bd_PCMH"/>
</dbReference>
<name>A0A2U1CPT3_9BURK</name>
<evidence type="ECO:0000256" key="3">
    <source>
        <dbReference type="ARBA" id="ARBA00023002"/>
    </source>
</evidence>
<dbReference type="Gene3D" id="3.30.465.10">
    <property type="match status" value="1"/>
</dbReference>
<dbReference type="InterPro" id="IPR002346">
    <property type="entry name" value="Mopterin_DH_FAD-bd"/>
</dbReference>
<dbReference type="AlphaFoldDB" id="A0A2U1CPT3"/>
<dbReference type="Gene3D" id="3.30.390.50">
    <property type="entry name" value="CO dehydrogenase flavoprotein, C-terminal domain"/>
    <property type="match status" value="1"/>
</dbReference>
<keyword evidence="3" id="KW-0560">Oxidoreductase</keyword>
<evidence type="ECO:0000256" key="2">
    <source>
        <dbReference type="ARBA" id="ARBA00022827"/>
    </source>
</evidence>
<gene>
    <name evidence="5" type="ORF">C7440_0204</name>
</gene>
<dbReference type="SMART" id="SM01092">
    <property type="entry name" value="CO_deh_flav_C"/>
    <property type="match status" value="1"/>
</dbReference>
<dbReference type="Pfam" id="PF00941">
    <property type="entry name" value="FAD_binding_5"/>
    <property type="match status" value="1"/>
</dbReference>
<keyword evidence="6" id="KW-1185">Reference proteome</keyword>
<dbReference type="SUPFAM" id="SSF56176">
    <property type="entry name" value="FAD-binding/transporter-associated domain-like"/>
    <property type="match status" value="1"/>
</dbReference>
<evidence type="ECO:0000313" key="5">
    <source>
        <dbReference type="EMBL" id="PVY67821.1"/>
    </source>
</evidence>
<evidence type="ECO:0000256" key="1">
    <source>
        <dbReference type="ARBA" id="ARBA00022630"/>
    </source>
</evidence>
<dbReference type="SUPFAM" id="SSF55447">
    <property type="entry name" value="CO dehydrogenase flavoprotein C-terminal domain-like"/>
    <property type="match status" value="1"/>
</dbReference>
<proteinExistence type="predicted"/>
<dbReference type="PROSITE" id="PS51387">
    <property type="entry name" value="FAD_PCMH"/>
    <property type="match status" value="1"/>
</dbReference>
<feature type="domain" description="FAD-binding PCMH-type" evidence="4">
    <location>
        <begin position="1"/>
        <end position="180"/>
    </location>
</feature>
<evidence type="ECO:0000313" key="6">
    <source>
        <dbReference type="Proteomes" id="UP000246145"/>
    </source>
</evidence>
<keyword evidence="1" id="KW-0285">Flavoprotein</keyword>
<dbReference type="InterPro" id="IPR036683">
    <property type="entry name" value="CO_DH_flav_C_dom_sf"/>
</dbReference>
<dbReference type="InterPro" id="IPR051312">
    <property type="entry name" value="Diverse_Substr_Oxidored"/>
</dbReference>
<dbReference type="PANTHER" id="PTHR42659:SF2">
    <property type="entry name" value="XANTHINE DEHYDROGENASE SUBUNIT C-RELATED"/>
    <property type="match status" value="1"/>
</dbReference>
<dbReference type="OrthoDB" id="9793944at2"/>